<dbReference type="PROSITE" id="PS50043">
    <property type="entry name" value="HTH_LUXR_2"/>
    <property type="match status" value="1"/>
</dbReference>
<dbReference type="InterPro" id="IPR029016">
    <property type="entry name" value="GAF-like_dom_sf"/>
</dbReference>
<dbReference type="PRINTS" id="PR00038">
    <property type="entry name" value="HTHLUXR"/>
</dbReference>
<dbReference type="PANTHER" id="PTHR44688:SF16">
    <property type="entry name" value="DNA-BINDING TRANSCRIPTIONAL ACTIVATOR DEVR_DOSR"/>
    <property type="match status" value="1"/>
</dbReference>
<gene>
    <name evidence="5" type="ORF">HYG86_12525</name>
</gene>
<dbReference type="InterPro" id="IPR036388">
    <property type="entry name" value="WH-like_DNA-bd_sf"/>
</dbReference>
<accession>A0A7G9WA23</accession>
<evidence type="ECO:0000256" key="2">
    <source>
        <dbReference type="ARBA" id="ARBA00023125"/>
    </source>
</evidence>
<dbReference type="GO" id="GO:0006355">
    <property type="term" value="P:regulation of DNA-templated transcription"/>
    <property type="evidence" value="ECO:0007669"/>
    <property type="project" value="InterPro"/>
</dbReference>
<dbReference type="Gene3D" id="1.10.10.10">
    <property type="entry name" value="Winged helix-like DNA-binding domain superfamily/Winged helix DNA-binding domain"/>
    <property type="match status" value="1"/>
</dbReference>
<dbReference type="CDD" id="cd06170">
    <property type="entry name" value="LuxR_C_like"/>
    <property type="match status" value="1"/>
</dbReference>
<dbReference type="Proteomes" id="UP000516160">
    <property type="component" value="Chromosome"/>
</dbReference>
<keyword evidence="1" id="KW-0805">Transcription regulation</keyword>
<dbReference type="PANTHER" id="PTHR44688">
    <property type="entry name" value="DNA-BINDING TRANSCRIPTIONAL ACTIVATOR DEVR_DOSR"/>
    <property type="match status" value="1"/>
</dbReference>
<dbReference type="Gene3D" id="3.30.450.40">
    <property type="match status" value="1"/>
</dbReference>
<dbReference type="InterPro" id="IPR000792">
    <property type="entry name" value="Tscrpt_reg_LuxR_C"/>
</dbReference>
<dbReference type="RefSeq" id="WP_213165909.1">
    <property type="nucleotide sequence ID" value="NZ_CP058559.1"/>
</dbReference>
<evidence type="ECO:0000313" key="6">
    <source>
        <dbReference type="Proteomes" id="UP000516160"/>
    </source>
</evidence>
<keyword evidence="6" id="KW-1185">Reference proteome</keyword>
<evidence type="ECO:0000256" key="1">
    <source>
        <dbReference type="ARBA" id="ARBA00023015"/>
    </source>
</evidence>
<dbReference type="AlphaFoldDB" id="A0A7G9WA23"/>
<protein>
    <submittedName>
        <fullName evidence="5">LuxR family transcriptional regulator</fullName>
    </submittedName>
</protein>
<feature type="domain" description="HTH luxR-type" evidence="4">
    <location>
        <begin position="183"/>
        <end position="248"/>
    </location>
</feature>
<dbReference type="SUPFAM" id="SSF46894">
    <property type="entry name" value="C-terminal effector domain of the bipartite response regulators"/>
    <property type="match status" value="1"/>
</dbReference>
<dbReference type="GO" id="GO:0003677">
    <property type="term" value="F:DNA binding"/>
    <property type="evidence" value="ECO:0007669"/>
    <property type="project" value="UniProtKB-KW"/>
</dbReference>
<evidence type="ECO:0000259" key="4">
    <source>
        <dbReference type="PROSITE" id="PS50043"/>
    </source>
</evidence>
<dbReference type="EMBL" id="CP058559">
    <property type="protein sequence ID" value="QNO15535.1"/>
    <property type="molecule type" value="Genomic_DNA"/>
</dbReference>
<organism evidence="5 6">
    <name type="scientific">Alkalicella caledoniensis</name>
    <dbReference type="NCBI Taxonomy" id="2731377"/>
    <lineage>
        <taxon>Bacteria</taxon>
        <taxon>Bacillati</taxon>
        <taxon>Bacillota</taxon>
        <taxon>Clostridia</taxon>
        <taxon>Eubacteriales</taxon>
        <taxon>Proteinivoracaceae</taxon>
        <taxon>Alkalicella</taxon>
    </lineage>
</organism>
<dbReference type="InterPro" id="IPR016032">
    <property type="entry name" value="Sig_transdc_resp-reg_C-effctor"/>
</dbReference>
<name>A0A7G9WA23_ALKCA</name>
<evidence type="ECO:0000256" key="3">
    <source>
        <dbReference type="ARBA" id="ARBA00023163"/>
    </source>
</evidence>
<reference evidence="5 6" key="1">
    <citation type="submission" date="2020-07" db="EMBL/GenBank/DDBJ databases">
        <title>Alkalicella. sp. LB2 genome.</title>
        <authorList>
            <person name="Postec A."/>
            <person name="Quemeneur M."/>
        </authorList>
    </citation>
    <scope>NUCLEOTIDE SEQUENCE [LARGE SCALE GENOMIC DNA]</scope>
    <source>
        <strain evidence="5 6">LB2</strain>
    </source>
</reference>
<keyword evidence="3" id="KW-0804">Transcription</keyword>
<dbReference type="SMART" id="SM00421">
    <property type="entry name" value="HTH_LUXR"/>
    <property type="match status" value="1"/>
</dbReference>
<dbReference type="Pfam" id="PF00196">
    <property type="entry name" value="GerE"/>
    <property type="match status" value="1"/>
</dbReference>
<sequence>METNNFQKRVLESLTRCKEKKISPQNTMPLVTVDENSLGLILDSNEMLVNKFTDLTEEILGYMGKGTLIILTDPKGILLKVGKSCDVEILLYPGASFTEESLGTNAISMAMELEGTAFLEPEQHYLDFFKKWYCYAKPLVKDKEIIGYIDITTINEKMRGELKVVANMLADRITIEMKGNKNPKEISVPLSDVQISVLRLMAKGHSNKEITDILNASPNTIKYHRKIIFKKLQSSNANEAVAKAYEIGLI</sequence>
<evidence type="ECO:0000313" key="5">
    <source>
        <dbReference type="EMBL" id="QNO15535.1"/>
    </source>
</evidence>
<dbReference type="KEGG" id="acae:HYG86_12525"/>
<keyword evidence="2" id="KW-0238">DNA-binding</keyword>
<proteinExistence type="predicted"/>